<feature type="compositionally biased region" description="Basic and acidic residues" evidence="1">
    <location>
        <begin position="310"/>
        <end position="325"/>
    </location>
</feature>
<dbReference type="InterPro" id="IPR051942">
    <property type="entry name" value="DENN_domain_containing_2"/>
</dbReference>
<dbReference type="PANTHER" id="PTHR15288">
    <property type="entry name" value="DENN DOMAIN-CONTAINING PROTEIN 2"/>
    <property type="match status" value="1"/>
</dbReference>
<feature type="compositionally biased region" description="Low complexity" evidence="1">
    <location>
        <begin position="259"/>
        <end position="281"/>
    </location>
</feature>
<feature type="domain" description="UDENN" evidence="2">
    <location>
        <begin position="1"/>
        <end position="230"/>
    </location>
</feature>
<feature type="compositionally biased region" description="Basic residues" evidence="1">
    <location>
        <begin position="453"/>
        <end position="462"/>
    </location>
</feature>
<dbReference type="PROSITE" id="PS50211">
    <property type="entry name" value="DENN"/>
    <property type="match status" value="1"/>
</dbReference>
<evidence type="ECO:0000259" key="2">
    <source>
        <dbReference type="PROSITE" id="PS50211"/>
    </source>
</evidence>
<dbReference type="Gene3D" id="3.40.50.11500">
    <property type="match status" value="1"/>
</dbReference>
<feature type="region of interest" description="Disordered" evidence="1">
    <location>
        <begin position="240"/>
        <end position="462"/>
    </location>
</feature>
<dbReference type="InterPro" id="IPR037516">
    <property type="entry name" value="Tripartite_DENN"/>
</dbReference>
<organism evidence="3">
    <name type="scientific">Arcella intermedia</name>
    <dbReference type="NCBI Taxonomy" id="1963864"/>
    <lineage>
        <taxon>Eukaryota</taxon>
        <taxon>Amoebozoa</taxon>
        <taxon>Tubulinea</taxon>
        <taxon>Elardia</taxon>
        <taxon>Arcellinida</taxon>
        <taxon>Sphaerothecina</taxon>
        <taxon>Arcellidae</taxon>
        <taxon>Arcella</taxon>
    </lineage>
</organism>
<evidence type="ECO:0000313" key="3">
    <source>
        <dbReference type="EMBL" id="NDV31491.1"/>
    </source>
</evidence>
<dbReference type="AlphaFoldDB" id="A0A6B2L3J6"/>
<dbReference type="PANTHER" id="PTHR15288:SF0">
    <property type="entry name" value="UDENN DOMAIN-CONTAINING PROTEIN"/>
    <property type="match status" value="1"/>
</dbReference>
<dbReference type="InterPro" id="IPR043153">
    <property type="entry name" value="DENN_C"/>
</dbReference>
<feature type="compositionally biased region" description="Basic residues" evidence="1">
    <location>
        <begin position="300"/>
        <end position="309"/>
    </location>
</feature>
<evidence type="ECO:0000256" key="1">
    <source>
        <dbReference type="SAM" id="MobiDB-lite"/>
    </source>
</evidence>
<accession>A0A6B2L3J6</accession>
<feature type="compositionally biased region" description="Polar residues" evidence="1">
    <location>
        <begin position="367"/>
        <end position="377"/>
    </location>
</feature>
<protein>
    <recommendedName>
        <fullName evidence="2">UDENN domain-containing protein</fullName>
    </recommendedName>
</protein>
<name>A0A6B2L3J6_9EUKA</name>
<dbReference type="InterPro" id="IPR001194">
    <property type="entry name" value="cDENN_dom"/>
</dbReference>
<proteinExistence type="predicted"/>
<feature type="compositionally biased region" description="Low complexity" evidence="1">
    <location>
        <begin position="326"/>
        <end position="338"/>
    </location>
</feature>
<dbReference type="EMBL" id="GIBP01002522">
    <property type="protein sequence ID" value="NDV31491.1"/>
    <property type="molecule type" value="Transcribed_RNA"/>
</dbReference>
<sequence length="462" mass="52147">MKLYGALLQEEQVCFVSKNLSVLSAVTLSFIPMFRPLIWQGIFIPILPKSLIDCIQAPVPYLIGLEEIPSTILADIQKLVYIYDIDANVLHEPQLPISIPPLPDAAELLTKINFPHIFYHFDESERRKAFSHPYRNTPTELNLAKRVVEQLIQYNTRFSNWVKTAILDTCIPPLNTVPGIDGFDLANEECVAEVTKQLHTLDEQKFSKNFLQTQMFVFYYEQYMQEEIKAEYKKNPNLISTAKPCPLRSTKKPKPPSQPQTQTQSQPHSLSQSQSQTQSQPHPQPPHKIQTNPDFNLPSKRTKIPPKKKERNERPFSDSFSRDTLSKLQLLQQSQDKLANTNNRSKPKTPPTTPVLSPGDDSIATAKKTTSQTNIQAEKSPISFPFLNKSRPAQKDTNTPQIYTTISTPTNSSVGGLKLDQRTSSPAKPFPFSLGGNNSSSSSEEEKKDKSLAKRFSKISLK</sequence>
<feature type="compositionally biased region" description="Polar residues" evidence="1">
    <location>
        <begin position="395"/>
        <end position="414"/>
    </location>
</feature>
<dbReference type="Pfam" id="PF02141">
    <property type="entry name" value="DENN"/>
    <property type="match status" value="1"/>
</dbReference>
<reference evidence="3" key="1">
    <citation type="journal article" date="2020" name="J. Eukaryot. Microbiol.">
        <title>De novo Sequencing, Assembly and Annotation of the Transcriptome for the Free-Living Testate Amoeba Arcella intermedia.</title>
        <authorList>
            <person name="Ribeiro G.M."/>
            <person name="Porfirio-Sousa A.L."/>
            <person name="Maurer-Alcala X.X."/>
            <person name="Katz L.A."/>
            <person name="Lahr D.J.G."/>
        </authorList>
    </citation>
    <scope>NUCLEOTIDE SEQUENCE</scope>
</reference>